<feature type="domain" description="PucR C-terminal helix-turn-helix" evidence="1">
    <location>
        <begin position="249"/>
        <end position="304"/>
    </location>
</feature>
<dbReference type="InterPro" id="IPR009057">
    <property type="entry name" value="Homeodomain-like_sf"/>
</dbReference>
<dbReference type="AlphaFoldDB" id="A0A1I1L081"/>
<dbReference type="RefSeq" id="WP_090089738.1">
    <property type="nucleotide sequence ID" value="NZ_FOMG01000006.1"/>
</dbReference>
<dbReference type="PANTHER" id="PTHR33744">
    <property type="entry name" value="CARBOHYDRATE DIACID REGULATOR"/>
    <property type="match status" value="1"/>
</dbReference>
<dbReference type="EMBL" id="FOMG01000006">
    <property type="protein sequence ID" value="SFC64388.1"/>
    <property type="molecule type" value="Genomic_DNA"/>
</dbReference>
<protein>
    <submittedName>
        <fullName evidence="2">PucR C-terminal helix-turn-helix domain-containing protein</fullName>
    </submittedName>
</protein>
<dbReference type="InterPro" id="IPR025736">
    <property type="entry name" value="PucR_C-HTH_dom"/>
</dbReference>
<dbReference type="OrthoDB" id="9792148at2"/>
<dbReference type="Proteomes" id="UP000199263">
    <property type="component" value="Unassembled WGS sequence"/>
</dbReference>
<dbReference type="STRING" id="119641.SAMN05421842_106157"/>
<proteinExistence type="predicted"/>
<dbReference type="InterPro" id="IPR042070">
    <property type="entry name" value="PucR_C-HTH_sf"/>
</dbReference>
<dbReference type="Gene3D" id="1.10.10.2840">
    <property type="entry name" value="PucR C-terminal helix-turn-helix domain"/>
    <property type="match status" value="1"/>
</dbReference>
<keyword evidence="3" id="KW-1185">Reference proteome</keyword>
<organism evidence="2 3">
    <name type="scientific">Clostridium uliginosum</name>
    <dbReference type="NCBI Taxonomy" id="119641"/>
    <lineage>
        <taxon>Bacteria</taxon>
        <taxon>Bacillati</taxon>
        <taxon>Bacillota</taxon>
        <taxon>Clostridia</taxon>
        <taxon>Eubacteriales</taxon>
        <taxon>Clostridiaceae</taxon>
        <taxon>Clostridium</taxon>
    </lineage>
</organism>
<dbReference type="SUPFAM" id="SSF46689">
    <property type="entry name" value="Homeodomain-like"/>
    <property type="match status" value="1"/>
</dbReference>
<dbReference type="PANTHER" id="PTHR33744:SF15">
    <property type="entry name" value="CARBOHYDRATE DIACID REGULATOR"/>
    <property type="match status" value="1"/>
</dbReference>
<gene>
    <name evidence="2" type="ORF">SAMN05421842_106157</name>
</gene>
<name>A0A1I1L081_9CLOT</name>
<evidence type="ECO:0000313" key="2">
    <source>
        <dbReference type="EMBL" id="SFC64388.1"/>
    </source>
</evidence>
<reference evidence="2 3" key="1">
    <citation type="submission" date="2016-10" db="EMBL/GenBank/DDBJ databases">
        <authorList>
            <person name="de Groot N.N."/>
        </authorList>
    </citation>
    <scope>NUCLEOTIDE SEQUENCE [LARGE SCALE GENOMIC DNA]</scope>
    <source>
        <strain evidence="2 3">DSM 12992</strain>
    </source>
</reference>
<sequence length="311" mass="37002">MNGLAIYLEELYKSCEIPFEVYINNDIIFKTNSLLPQNSIVENRFSIDNKIFIIQTYNKFKDSIKILKFCIENKCKEYYNTREKVIISLLKNEYVPNDTLEQVMFPTKDTYLIVIYLKEKISETIEILNDIYLNTDIIILEYKSSIVLVGLFEDIEEHISSITETIYINIYIKCYVSYCFINNYNFLKSLYEDSIYKIKLAKKYNLSSRVFNEKSLLFESVIDNLSEENKHDIVSKFNNGFSKLDEDTVNTIEIFFNCDLNLSEAAKKLFVHRNTLIYRLDKIKKYTSYDIKKFNEAILFKIAFFIWKEKK</sequence>
<evidence type="ECO:0000259" key="1">
    <source>
        <dbReference type="Pfam" id="PF13556"/>
    </source>
</evidence>
<dbReference type="Pfam" id="PF13556">
    <property type="entry name" value="HTH_30"/>
    <property type="match status" value="1"/>
</dbReference>
<accession>A0A1I1L081</accession>
<evidence type="ECO:0000313" key="3">
    <source>
        <dbReference type="Proteomes" id="UP000199263"/>
    </source>
</evidence>
<dbReference type="InterPro" id="IPR051448">
    <property type="entry name" value="CdaR-like_regulators"/>
</dbReference>